<name>A0ABS5UQ56_9BIFI</name>
<dbReference type="CDD" id="cd06170">
    <property type="entry name" value="LuxR_C_like"/>
    <property type="match status" value="1"/>
</dbReference>
<dbReference type="PRINTS" id="PR00038">
    <property type="entry name" value="HTHLUXR"/>
</dbReference>
<organism evidence="5 6">
    <name type="scientific">Bifidobacterium santillanense</name>
    <dbReference type="NCBI Taxonomy" id="2809028"/>
    <lineage>
        <taxon>Bacteria</taxon>
        <taxon>Bacillati</taxon>
        <taxon>Actinomycetota</taxon>
        <taxon>Actinomycetes</taxon>
        <taxon>Bifidobacteriales</taxon>
        <taxon>Bifidobacteriaceae</taxon>
        <taxon>Bifidobacterium</taxon>
    </lineage>
</organism>
<dbReference type="Gene3D" id="1.10.10.10">
    <property type="entry name" value="Winged helix-like DNA-binding domain superfamily/Winged helix DNA-binding domain"/>
    <property type="match status" value="1"/>
</dbReference>
<gene>
    <name evidence="5" type="ORF">JS528_06505</name>
</gene>
<accession>A0ABS5UQ56</accession>
<evidence type="ECO:0000256" key="1">
    <source>
        <dbReference type="ARBA" id="ARBA00023125"/>
    </source>
</evidence>
<feature type="domain" description="Response regulatory" evidence="4">
    <location>
        <begin position="3"/>
        <end position="120"/>
    </location>
</feature>
<dbReference type="InterPro" id="IPR001789">
    <property type="entry name" value="Sig_transdc_resp-reg_receiver"/>
</dbReference>
<dbReference type="Pfam" id="PF00196">
    <property type="entry name" value="GerE"/>
    <property type="match status" value="1"/>
</dbReference>
<evidence type="ECO:0000259" key="3">
    <source>
        <dbReference type="PROSITE" id="PS50043"/>
    </source>
</evidence>
<comment type="caution">
    <text evidence="5">The sequence shown here is derived from an EMBL/GenBank/DDBJ whole genome shotgun (WGS) entry which is preliminary data.</text>
</comment>
<evidence type="ECO:0000259" key="4">
    <source>
        <dbReference type="PROSITE" id="PS50110"/>
    </source>
</evidence>
<dbReference type="RefSeq" id="WP_214358269.1">
    <property type="nucleotide sequence ID" value="NZ_JAFEJS010000005.1"/>
</dbReference>
<dbReference type="InterPro" id="IPR000792">
    <property type="entry name" value="Tscrpt_reg_LuxR_C"/>
</dbReference>
<feature type="domain" description="HTH luxR-type" evidence="3">
    <location>
        <begin position="143"/>
        <end position="208"/>
    </location>
</feature>
<dbReference type="SMART" id="SM00421">
    <property type="entry name" value="HTH_LUXR"/>
    <property type="match status" value="1"/>
</dbReference>
<dbReference type="Gene3D" id="3.40.50.2300">
    <property type="match status" value="1"/>
</dbReference>
<evidence type="ECO:0000256" key="2">
    <source>
        <dbReference type="PROSITE-ProRule" id="PRU00169"/>
    </source>
</evidence>
<dbReference type="PROSITE" id="PS50043">
    <property type="entry name" value="HTH_LUXR_2"/>
    <property type="match status" value="1"/>
</dbReference>
<dbReference type="Pfam" id="PF00072">
    <property type="entry name" value="Response_reg"/>
    <property type="match status" value="1"/>
</dbReference>
<dbReference type="CDD" id="cd00156">
    <property type="entry name" value="REC"/>
    <property type="match status" value="1"/>
</dbReference>
<dbReference type="InterPro" id="IPR039420">
    <property type="entry name" value="WalR-like"/>
</dbReference>
<dbReference type="Proteomes" id="UP000773064">
    <property type="component" value="Unassembled WGS sequence"/>
</dbReference>
<dbReference type="PANTHER" id="PTHR43214">
    <property type="entry name" value="TWO-COMPONENT RESPONSE REGULATOR"/>
    <property type="match status" value="1"/>
</dbReference>
<feature type="modified residue" description="4-aspartylphosphate" evidence="2">
    <location>
        <position position="55"/>
    </location>
</feature>
<dbReference type="InterPro" id="IPR016032">
    <property type="entry name" value="Sig_transdc_resp-reg_C-effctor"/>
</dbReference>
<evidence type="ECO:0000313" key="5">
    <source>
        <dbReference type="EMBL" id="MBT1173012.1"/>
    </source>
</evidence>
<keyword evidence="6" id="KW-1185">Reference proteome</keyword>
<dbReference type="PROSITE" id="PS50110">
    <property type="entry name" value="RESPONSE_REGULATORY"/>
    <property type="match status" value="1"/>
</dbReference>
<dbReference type="PROSITE" id="PS00622">
    <property type="entry name" value="HTH_LUXR_1"/>
    <property type="match status" value="1"/>
</dbReference>
<dbReference type="EMBL" id="JAFEJS010000005">
    <property type="protein sequence ID" value="MBT1173012.1"/>
    <property type="molecule type" value="Genomic_DNA"/>
</dbReference>
<dbReference type="SUPFAM" id="SSF46894">
    <property type="entry name" value="C-terminal effector domain of the bipartite response regulators"/>
    <property type="match status" value="1"/>
</dbReference>
<evidence type="ECO:0000313" key="6">
    <source>
        <dbReference type="Proteomes" id="UP000773064"/>
    </source>
</evidence>
<dbReference type="SMART" id="SM00448">
    <property type="entry name" value="REC"/>
    <property type="match status" value="1"/>
</dbReference>
<dbReference type="SUPFAM" id="SSF52172">
    <property type="entry name" value="CheY-like"/>
    <property type="match status" value="1"/>
</dbReference>
<keyword evidence="1" id="KW-0238">DNA-binding</keyword>
<protein>
    <submittedName>
        <fullName evidence="5">Response regulator transcription factor</fullName>
    </submittedName>
</protein>
<sequence>MITVGIVDNDPYAVAVLSKLLRDGGLQVAWGVTSAAPALRRCLFDADVPQVLVSDVQMDDMNGMELCRQIRQRRTVPGIIMITAYPPERYLDEAVKAGAQGLYLKTDMHGIRAGVRAAAAGLSAQPDAGFMDCVEARGALLRGRGAKTDLSERERTVLGMYADGKTTDDITRALAVSKATVATYEKRASAKLGAATRAQAVAKYIRLLMTGSTW</sequence>
<keyword evidence="2" id="KW-0597">Phosphoprotein</keyword>
<proteinExistence type="predicted"/>
<reference evidence="5 6" key="1">
    <citation type="journal article" date="2021" name="Environ. Microbiol.">
        <title>Genetic insights into the dark matter of the mammalian gut microbiota through targeted genome reconstruction.</title>
        <authorList>
            <person name="Lugli G.A."/>
            <person name="Alessandri G."/>
            <person name="Milani C."/>
            <person name="Viappiani A."/>
            <person name="Fontana F."/>
            <person name="Tarracchini C."/>
            <person name="Mancabelli L."/>
            <person name="Argentini C."/>
            <person name="Ruiz L."/>
            <person name="Margolles A."/>
            <person name="van Sinderen D."/>
            <person name="Turroni F."/>
            <person name="Ventura M."/>
        </authorList>
    </citation>
    <scope>NUCLEOTIDE SEQUENCE [LARGE SCALE GENOMIC DNA]</scope>
    <source>
        <strain evidence="5 6">MA2</strain>
    </source>
</reference>
<dbReference type="InterPro" id="IPR011006">
    <property type="entry name" value="CheY-like_superfamily"/>
</dbReference>
<dbReference type="InterPro" id="IPR036388">
    <property type="entry name" value="WH-like_DNA-bd_sf"/>
</dbReference>